<evidence type="ECO:0000313" key="3">
    <source>
        <dbReference type="EMBL" id="MBF0969902.1"/>
    </source>
</evidence>
<protein>
    <submittedName>
        <fullName evidence="3">Uncharacterized protein</fullName>
    </submittedName>
</protein>
<evidence type="ECO:0000256" key="1">
    <source>
        <dbReference type="SAM" id="MobiDB-lite"/>
    </source>
</evidence>
<dbReference type="RefSeq" id="WP_303763085.1">
    <property type="nucleotide sequence ID" value="NZ_JABZGR010000004.1"/>
</dbReference>
<comment type="caution">
    <text evidence="3">The sequence shown here is derived from an EMBL/GenBank/DDBJ whole genome shotgun (WGS) entry which is preliminary data.</text>
</comment>
<feature type="chain" id="PRO_5037266358" evidence="2">
    <location>
        <begin position="23"/>
        <end position="204"/>
    </location>
</feature>
<dbReference type="AlphaFoldDB" id="A0A929RVA8"/>
<evidence type="ECO:0000313" key="4">
    <source>
        <dbReference type="Proteomes" id="UP000704068"/>
    </source>
</evidence>
<proteinExistence type="predicted"/>
<accession>A0A929RVA8</accession>
<name>A0A929RVA8_9BACT</name>
<reference evidence="3" key="1">
    <citation type="submission" date="2020-04" db="EMBL/GenBank/DDBJ databases">
        <title>Deep metagenomics examines the oral microbiome during advanced dental caries in children, revealing novel taxa and co-occurrences with host molecules.</title>
        <authorList>
            <person name="Baker J.L."/>
            <person name="Morton J.T."/>
            <person name="Dinis M."/>
            <person name="Alvarez R."/>
            <person name="Tran N.C."/>
            <person name="Knight R."/>
            <person name="Edlund A."/>
        </authorList>
    </citation>
    <scope>NUCLEOTIDE SEQUENCE</scope>
    <source>
        <strain evidence="3">JCVI_34_bin.1</strain>
    </source>
</reference>
<sequence length="204" mass="22878">MMKKYLLVFVALVMGVAAWGQSASKHLTFKELPIDGTQEEFARKLERIGFTFVRVDSEGTMLAGGVAEYPDCEVAVFTPRGVRDVSSVGVIFPGRTSWAEVMKDYSTLKNMLIRKYGTPDKVTEQFLCSMRPSSDDEKLNCLREDQCKYATSFDIDEGDILLQMGHDNHGVCYVTLGYRDKQNAANSSDWPPVEERAAGRRAVR</sequence>
<gene>
    <name evidence="3" type="ORF">HXK21_02510</name>
</gene>
<dbReference type="EMBL" id="JABZGR010000004">
    <property type="protein sequence ID" value="MBF0969902.1"/>
    <property type="molecule type" value="Genomic_DNA"/>
</dbReference>
<organism evidence="3 4">
    <name type="scientific">Alloprevotella tannerae</name>
    <dbReference type="NCBI Taxonomy" id="76122"/>
    <lineage>
        <taxon>Bacteria</taxon>
        <taxon>Pseudomonadati</taxon>
        <taxon>Bacteroidota</taxon>
        <taxon>Bacteroidia</taxon>
        <taxon>Bacteroidales</taxon>
        <taxon>Prevotellaceae</taxon>
        <taxon>Alloprevotella</taxon>
    </lineage>
</organism>
<dbReference type="Proteomes" id="UP000704068">
    <property type="component" value="Unassembled WGS sequence"/>
</dbReference>
<feature type="signal peptide" evidence="2">
    <location>
        <begin position="1"/>
        <end position="22"/>
    </location>
</feature>
<feature type="region of interest" description="Disordered" evidence="1">
    <location>
        <begin position="184"/>
        <end position="204"/>
    </location>
</feature>
<evidence type="ECO:0000256" key="2">
    <source>
        <dbReference type="SAM" id="SignalP"/>
    </source>
</evidence>
<keyword evidence="2" id="KW-0732">Signal</keyword>